<evidence type="ECO:0000259" key="1">
    <source>
        <dbReference type="Pfam" id="PF13472"/>
    </source>
</evidence>
<dbReference type="Gene3D" id="3.40.50.1110">
    <property type="entry name" value="SGNH hydrolase"/>
    <property type="match status" value="1"/>
</dbReference>
<dbReference type="InterPro" id="IPR051532">
    <property type="entry name" value="Ester_Hydrolysis_Enzymes"/>
</dbReference>
<evidence type="ECO:0000313" key="2">
    <source>
        <dbReference type="EMBL" id="SVB58568.1"/>
    </source>
</evidence>
<organism evidence="2">
    <name type="scientific">marine metagenome</name>
    <dbReference type="NCBI Taxonomy" id="408172"/>
    <lineage>
        <taxon>unclassified sequences</taxon>
        <taxon>metagenomes</taxon>
        <taxon>ecological metagenomes</taxon>
    </lineage>
</organism>
<sequence length="267" mass="30824">MKYKIYLFISLFLLISCNNNSNGIPSHIYPDLNNKIQYQVDWQKKFYDNRIKEFKASPIGYNQIVLLGNSITEDAKGWNDSIGITNITNRGISGDITDGILVRLDEIIYFKPLAIFLLVGINDIYAMNLPEGKQTEKHIINNIIKILEKIRKKSPHTKLYLQTILPTHREDIKNQIKQINREIIYKVQPEVTVIDLYSIFANENDLMTNEYTTDGVHLNGYGYDIWINQIRNHINKYSIKKAIVIDPDSISLDPDTTDIIPDSTNSF</sequence>
<dbReference type="EMBL" id="UINC01048253">
    <property type="protein sequence ID" value="SVB58568.1"/>
    <property type="molecule type" value="Genomic_DNA"/>
</dbReference>
<name>A0A382F6C1_9ZZZZ</name>
<reference evidence="2" key="1">
    <citation type="submission" date="2018-05" db="EMBL/GenBank/DDBJ databases">
        <authorList>
            <person name="Lanie J.A."/>
            <person name="Ng W.-L."/>
            <person name="Kazmierczak K.M."/>
            <person name="Andrzejewski T.M."/>
            <person name="Davidsen T.M."/>
            <person name="Wayne K.J."/>
            <person name="Tettelin H."/>
            <person name="Glass J.I."/>
            <person name="Rusch D."/>
            <person name="Podicherti R."/>
            <person name="Tsui H.-C.T."/>
            <person name="Winkler M.E."/>
        </authorList>
    </citation>
    <scope>NUCLEOTIDE SEQUENCE</scope>
</reference>
<gene>
    <name evidence="2" type="ORF">METZ01_LOCUS211422</name>
</gene>
<dbReference type="GO" id="GO:0004622">
    <property type="term" value="F:phosphatidylcholine lysophospholipase activity"/>
    <property type="evidence" value="ECO:0007669"/>
    <property type="project" value="TreeGrafter"/>
</dbReference>
<dbReference type="InterPro" id="IPR013830">
    <property type="entry name" value="SGNH_hydro"/>
</dbReference>
<dbReference type="PROSITE" id="PS51257">
    <property type="entry name" value="PROKAR_LIPOPROTEIN"/>
    <property type="match status" value="1"/>
</dbReference>
<protein>
    <recommendedName>
        <fullName evidence="1">SGNH hydrolase-type esterase domain-containing protein</fullName>
    </recommendedName>
</protein>
<proteinExistence type="predicted"/>
<dbReference type="InterPro" id="IPR036514">
    <property type="entry name" value="SGNH_hydro_sf"/>
</dbReference>
<dbReference type="Pfam" id="PF13472">
    <property type="entry name" value="Lipase_GDSL_2"/>
    <property type="match status" value="1"/>
</dbReference>
<dbReference type="PANTHER" id="PTHR30383:SF5">
    <property type="entry name" value="SGNH HYDROLASE-TYPE ESTERASE DOMAIN-CONTAINING PROTEIN"/>
    <property type="match status" value="1"/>
</dbReference>
<dbReference type="SUPFAM" id="SSF52266">
    <property type="entry name" value="SGNH hydrolase"/>
    <property type="match status" value="1"/>
</dbReference>
<feature type="domain" description="SGNH hydrolase-type esterase" evidence="1">
    <location>
        <begin position="67"/>
        <end position="225"/>
    </location>
</feature>
<dbReference type="PANTHER" id="PTHR30383">
    <property type="entry name" value="THIOESTERASE 1/PROTEASE 1/LYSOPHOSPHOLIPASE L1"/>
    <property type="match status" value="1"/>
</dbReference>
<accession>A0A382F6C1</accession>
<dbReference type="AlphaFoldDB" id="A0A382F6C1"/>